<evidence type="ECO:0000256" key="2">
    <source>
        <dbReference type="ARBA" id="ARBA00022723"/>
    </source>
</evidence>
<dbReference type="Pfam" id="PF00413">
    <property type="entry name" value="Peptidase_M10"/>
    <property type="match status" value="1"/>
</dbReference>
<evidence type="ECO:0000256" key="6">
    <source>
        <dbReference type="SAM" id="SignalP"/>
    </source>
</evidence>
<feature type="coiled-coil region" evidence="5">
    <location>
        <begin position="171"/>
        <end position="212"/>
    </location>
</feature>
<accession>V2UYJ9</accession>
<evidence type="ECO:0000256" key="3">
    <source>
        <dbReference type="ARBA" id="ARBA00022801"/>
    </source>
</evidence>
<keyword evidence="9" id="KW-1185">Reference proteome</keyword>
<keyword evidence="4" id="KW-0862">Zinc</keyword>
<dbReference type="GO" id="GO:0004222">
    <property type="term" value="F:metalloendopeptidase activity"/>
    <property type="evidence" value="ECO:0007669"/>
    <property type="project" value="InterPro"/>
</dbReference>
<feature type="domain" description="Peptidase M10 metallopeptidase" evidence="7">
    <location>
        <begin position="41"/>
        <end position="300"/>
    </location>
</feature>
<protein>
    <recommendedName>
        <fullName evidence="7">Peptidase M10 metallopeptidase domain-containing protein</fullName>
    </recommendedName>
</protein>
<proteinExistence type="predicted"/>
<comment type="caution">
    <text evidence="8">The sequence shown here is derived from an EMBL/GenBank/DDBJ whole genome shotgun (WGS) entry which is preliminary data.</text>
</comment>
<dbReference type="InterPro" id="IPR001818">
    <property type="entry name" value="Pept_M10_metallopeptidase"/>
</dbReference>
<feature type="signal peptide" evidence="6">
    <location>
        <begin position="1"/>
        <end position="23"/>
    </location>
</feature>
<organism evidence="8 9">
    <name type="scientific">Acinetobacter tjernbergiae DSM 14971 = CIP 107465</name>
    <dbReference type="NCBI Taxonomy" id="1120928"/>
    <lineage>
        <taxon>Bacteria</taxon>
        <taxon>Pseudomonadati</taxon>
        <taxon>Pseudomonadota</taxon>
        <taxon>Gammaproteobacteria</taxon>
        <taxon>Moraxellales</taxon>
        <taxon>Moraxellaceae</taxon>
        <taxon>Acinetobacter</taxon>
    </lineage>
</organism>
<dbReference type="GO" id="GO:0031012">
    <property type="term" value="C:extracellular matrix"/>
    <property type="evidence" value="ECO:0007669"/>
    <property type="project" value="InterPro"/>
</dbReference>
<evidence type="ECO:0000259" key="7">
    <source>
        <dbReference type="Pfam" id="PF00413"/>
    </source>
</evidence>
<dbReference type="Proteomes" id="UP000017404">
    <property type="component" value="Unassembled WGS sequence"/>
</dbReference>
<evidence type="ECO:0000256" key="5">
    <source>
        <dbReference type="SAM" id="Coils"/>
    </source>
</evidence>
<keyword evidence="6" id="KW-0732">Signal</keyword>
<dbReference type="AlphaFoldDB" id="V2UYJ9"/>
<dbReference type="PATRIC" id="fig|1120928.5.peg.2161"/>
<keyword evidence="3" id="KW-0378">Hydrolase</keyword>
<dbReference type="GO" id="GO:0006508">
    <property type="term" value="P:proteolysis"/>
    <property type="evidence" value="ECO:0007669"/>
    <property type="project" value="UniProtKB-KW"/>
</dbReference>
<dbReference type="Gene3D" id="3.40.390.10">
    <property type="entry name" value="Collagenase (Catalytic Domain)"/>
    <property type="match status" value="1"/>
</dbReference>
<dbReference type="GO" id="GO:0008270">
    <property type="term" value="F:zinc ion binding"/>
    <property type="evidence" value="ECO:0007669"/>
    <property type="project" value="InterPro"/>
</dbReference>
<dbReference type="EMBL" id="AYEV01000021">
    <property type="protein sequence ID" value="ESK55097.1"/>
    <property type="molecule type" value="Genomic_DNA"/>
</dbReference>
<dbReference type="RefSeq" id="WP_018679838.1">
    <property type="nucleotide sequence ID" value="NZ_AYEV01000021.1"/>
</dbReference>
<dbReference type="eggNOG" id="ENOG5033159">
    <property type="taxonomic scope" value="Bacteria"/>
</dbReference>
<dbReference type="OrthoDB" id="322519at2"/>
<feature type="chain" id="PRO_5004710836" description="Peptidase M10 metallopeptidase domain-containing protein" evidence="6">
    <location>
        <begin position="24"/>
        <end position="319"/>
    </location>
</feature>
<name>V2UYJ9_9GAMM</name>
<evidence type="ECO:0000313" key="8">
    <source>
        <dbReference type="EMBL" id="ESK55097.1"/>
    </source>
</evidence>
<dbReference type="STRING" id="202955.GCA_000759995_00303"/>
<sequence length="319" mass="37127">MRYHHFAFFAACICIGISNLSYAQNNSTNTDTHTHELVKAPLHYRIADIDPRFNLSTQQVLELTQQAAQIWEKETGQQHFIYDPQAEFAINLVFDERQQRSTERVQNLDQLKQQQGQWEQQNKQLQQFKDEVQKTTLLIASKQSQLAAQFQQYNIDVQHFNQMRSSSKELADQLTQRQKVLQLQSATLQQEVQQHNQKTQQLNHDIKILNQTNKQLVASANQFNQTFEPRLFHKGHFNGKQIYVYEFSSKNDLRLTLAHEFGHALGLEHTNDPTSLMYPIIHQKNIQRFTLTQADRDLVQAAIPTQLLSSLNTSISDKN</sequence>
<reference evidence="8 9" key="1">
    <citation type="submission" date="2013-10" db="EMBL/GenBank/DDBJ databases">
        <title>The Genome Sequence of Acinetobacter tjernbergiae CIP107465.</title>
        <authorList>
            <consortium name="The Broad Institute Genomics Platform"/>
            <consortium name="The Broad Institute Genome Sequencing Center for Infectious Disease"/>
            <person name="Cerqueira G."/>
            <person name="Feldgarden M."/>
            <person name="Courvalin P."/>
            <person name="Grillot-Courvalin C."/>
            <person name="Clermont D."/>
            <person name="Rocha E."/>
            <person name="Yoon E.-J."/>
            <person name="Nemec A."/>
            <person name="Young S.K."/>
            <person name="Zeng Q."/>
            <person name="Gargeya S."/>
            <person name="Fitzgerald M."/>
            <person name="Abouelleil A."/>
            <person name="Alvarado L."/>
            <person name="Berlin A.M."/>
            <person name="Chapman S.B."/>
            <person name="Gainer-Dewar J."/>
            <person name="Goldberg J."/>
            <person name="Gnerre S."/>
            <person name="Griggs A."/>
            <person name="Gujja S."/>
            <person name="Hansen M."/>
            <person name="Howarth C."/>
            <person name="Imamovic A."/>
            <person name="Ireland A."/>
            <person name="Larimer J."/>
            <person name="McCowan C."/>
            <person name="Murphy C."/>
            <person name="Pearson M."/>
            <person name="Poon T.W."/>
            <person name="Priest M."/>
            <person name="Roberts A."/>
            <person name="Saif S."/>
            <person name="Shea T."/>
            <person name="Sykes S."/>
            <person name="Wortman J."/>
            <person name="Nusbaum C."/>
            <person name="Birren B."/>
        </authorList>
    </citation>
    <scope>NUCLEOTIDE SEQUENCE [LARGE SCALE GENOMIC DNA]</scope>
    <source>
        <strain evidence="8 9">CIP 107465</strain>
    </source>
</reference>
<keyword evidence="5" id="KW-0175">Coiled coil</keyword>
<evidence type="ECO:0000313" key="9">
    <source>
        <dbReference type="Proteomes" id="UP000017404"/>
    </source>
</evidence>
<gene>
    <name evidence="8" type="ORF">F990_02135</name>
</gene>
<evidence type="ECO:0000256" key="1">
    <source>
        <dbReference type="ARBA" id="ARBA00022670"/>
    </source>
</evidence>
<evidence type="ECO:0000256" key="4">
    <source>
        <dbReference type="ARBA" id="ARBA00022833"/>
    </source>
</evidence>
<keyword evidence="1" id="KW-0645">Protease</keyword>
<dbReference type="InterPro" id="IPR024079">
    <property type="entry name" value="MetalloPept_cat_dom_sf"/>
</dbReference>
<keyword evidence="2" id="KW-0479">Metal-binding</keyword>
<dbReference type="SUPFAM" id="SSF55486">
    <property type="entry name" value="Metalloproteases ('zincins'), catalytic domain"/>
    <property type="match status" value="2"/>
</dbReference>